<evidence type="ECO:0000313" key="1">
    <source>
        <dbReference type="EMBL" id="JAD72503.1"/>
    </source>
</evidence>
<accession>A0A0A9CDH3</accession>
<organism evidence="1">
    <name type="scientific">Arundo donax</name>
    <name type="common">Giant reed</name>
    <name type="synonym">Donax arundinaceus</name>
    <dbReference type="NCBI Taxonomy" id="35708"/>
    <lineage>
        <taxon>Eukaryota</taxon>
        <taxon>Viridiplantae</taxon>
        <taxon>Streptophyta</taxon>
        <taxon>Embryophyta</taxon>
        <taxon>Tracheophyta</taxon>
        <taxon>Spermatophyta</taxon>
        <taxon>Magnoliopsida</taxon>
        <taxon>Liliopsida</taxon>
        <taxon>Poales</taxon>
        <taxon>Poaceae</taxon>
        <taxon>PACMAD clade</taxon>
        <taxon>Arundinoideae</taxon>
        <taxon>Arundineae</taxon>
        <taxon>Arundo</taxon>
    </lineage>
</organism>
<proteinExistence type="predicted"/>
<sequence length="26" mass="2952">MIMLPWLACLAASVKVDCKMPIYCHN</sequence>
<reference evidence="1" key="1">
    <citation type="submission" date="2014-09" db="EMBL/GenBank/DDBJ databases">
        <authorList>
            <person name="Magalhaes I.L.F."/>
            <person name="Oliveira U."/>
            <person name="Santos F.R."/>
            <person name="Vidigal T.H.D.A."/>
            <person name="Brescovit A.D."/>
            <person name="Santos A.J."/>
        </authorList>
    </citation>
    <scope>NUCLEOTIDE SEQUENCE</scope>
    <source>
        <tissue evidence="1">Shoot tissue taken approximately 20 cm above the soil surface</tissue>
    </source>
</reference>
<reference evidence="1" key="2">
    <citation type="journal article" date="2015" name="Data Brief">
        <title>Shoot transcriptome of the giant reed, Arundo donax.</title>
        <authorList>
            <person name="Barrero R.A."/>
            <person name="Guerrero F.D."/>
            <person name="Moolhuijzen P."/>
            <person name="Goolsby J.A."/>
            <person name="Tidwell J."/>
            <person name="Bellgard S.E."/>
            <person name="Bellgard M.I."/>
        </authorList>
    </citation>
    <scope>NUCLEOTIDE SEQUENCE</scope>
    <source>
        <tissue evidence="1">Shoot tissue taken approximately 20 cm above the soil surface</tissue>
    </source>
</reference>
<dbReference type="AlphaFoldDB" id="A0A0A9CDH3"/>
<name>A0A0A9CDH3_ARUDO</name>
<protein>
    <submittedName>
        <fullName evidence="1">Uncharacterized protein</fullName>
    </submittedName>
</protein>
<dbReference type="EMBL" id="GBRH01225392">
    <property type="protein sequence ID" value="JAD72503.1"/>
    <property type="molecule type" value="Transcribed_RNA"/>
</dbReference>